<dbReference type="OrthoDB" id="10028364at2759"/>
<evidence type="ECO:0000256" key="5">
    <source>
        <dbReference type="PROSITE-ProRule" id="PRU00581"/>
    </source>
</evidence>
<feature type="transmembrane region" description="Helical" evidence="7">
    <location>
        <begin position="60"/>
        <end position="87"/>
    </location>
</feature>
<evidence type="ECO:0000256" key="2">
    <source>
        <dbReference type="ARBA" id="ARBA00022692"/>
    </source>
</evidence>
<evidence type="ECO:0000256" key="7">
    <source>
        <dbReference type="SAM" id="Phobius"/>
    </source>
</evidence>
<comment type="subcellular location">
    <subcellularLocation>
        <location evidence="1">Membrane</location>
        <topology evidence="1">Multi-pass membrane protein</topology>
    </subcellularLocation>
</comment>
<feature type="domain" description="MARVEL" evidence="8">
    <location>
        <begin position="27"/>
        <end position="154"/>
    </location>
</feature>
<gene>
    <name evidence="9" type="ORF">GDO78_002935</name>
</gene>
<reference evidence="9" key="1">
    <citation type="thesis" date="2020" institute="ProQuest LLC" country="789 East Eisenhower Parkway, Ann Arbor, MI, USA">
        <title>Comparative Genomics and Chromosome Evolution.</title>
        <authorList>
            <person name="Mudd A.B."/>
        </authorList>
    </citation>
    <scope>NUCLEOTIDE SEQUENCE</scope>
    <source>
        <strain evidence="9">HN-11 Male</strain>
        <tissue evidence="9">Kidney and liver</tissue>
    </source>
</reference>
<protein>
    <recommendedName>
        <fullName evidence="8">MARVEL domain-containing protein</fullName>
    </recommendedName>
</protein>
<dbReference type="PANTHER" id="PTHR22776">
    <property type="entry name" value="MARVEL-CONTAINING POTENTIAL LIPID RAFT-ASSOCIATED PROTEIN"/>
    <property type="match status" value="1"/>
</dbReference>
<evidence type="ECO:0000259" key="8">
    <source>
        <dbReference type="PROSITE" id="PS51225"/>
    </source>
</evidence>
<keyword evidence="2 5" id="KW-0812">Transmembrane</keyword>
<evidence type="ECO:0000256" key="3">
    <source>
        <dbReference type="ARBA" id="ARBA00022989"/>
    </source>
</evidence>
<name>A0A8J6EUW8_ELECQ</name>
<dbReference type="PROSITE" id="PS51225">
    <property type="entry name" value="MARVEL"/>
    <property type="match status" value="1"/>
</dbReference>
<sequence length="183" mass="20061">MADTTAPAYGSTTEAISSKSNSYCGSELERKHLFLKLAQLVLSFVAFICEEIIAQCDSCGGLYFFEFVSCSAFLIAVLMLVVYWTPLKSKISIPQFKKIDFYVTIGVGFFFILASIVFAATMDNSELGKVSVAFGFLASIAFLLEVWFMYKDGYLAQKTETPTPGTNGVVEREPLNTPVQASA</sequence>
<keyword evidence="3 7" id="KW-1133">Transmembrane helix</keyword>
<accession>A0A8J6EUW8</accession>
<keyword evidence="10" id="KW-1185">Reference proteome</keyword>
<evidence type="ECO:0000256" key="1">
    <source>
        <dbReference type="ARBA" id="ARBA00004141"/>
    </source>
</evidence>
<evidence type="ECO:0000256" key="4">
    <source>
        <dbReference type="ARBA" id="ARBA00023136"/>
    </source>
</evidence>
<organism evidence="9 10">
    <name type="scientific">Eleutherodactylus coqui</name>
    <name type="common">Puerto Rican coqui</name>
    <dbReference type="NCBI Taxonomy" id="57060"/>
    <lineage>
        <taxon>Eukaryota</taxon>
        <taxon>Metazoa</taxon>
        <taxon>Chordata</taxon>
        <taxon>Craniata</taxon>
        <taxon>Vertebrata</taxon>
        <taxon>Euteleostomi</taxon>
        <taxon>Amphibia</taxon>
        <taxon>Batrachia</taxon>
        <taxon>Anura</taxon>
        <taxon>Neobatrachia</taxon>
        <taxon>Hyloidea</taxon>
        <taxon>Eleutherodactylidae</taxon>
        <taxon>Eleutherodactylinae</taxon>
        <taxon>Eleutherodactylus</taxon>
        <taxon>Eleutherodactylus</taxon>
    </lineage>
</organism>
<evidence type="ECO:0000313" key="10">
    <source>
        <dbReference type="Proteomes" id="UP000770717"/>
    </source>
</evidence>
<feature type="transmembrane region" description="Helical" evidence="7">
    <location>
        <begin position="132"/>
        <end position="150"/>
    </location>
</feature>
<feature type="transmembrane region" description="Helical" evidence="7">
    <location>
        <begin position="33"/>
        <end position="54"/>
    </location>
</feature>
<feature type="region of interest" description="Disordered" evidence="6">
    <location>
        <begin position="164"/>
        <end position="183"/>
    </location>
</feature>
<dbReference type="InterPro" id="IPR008253">
    <property type="entry name" value="Marvel"/>
</dbReference>
<feature type="transmembrane region" description="Helical" evidence="7">
    <location>
        <begin position="99"/>
        <end position="120"/>
    </location>
</feature>
<evidence type="ECO:0000313" key="9">
    <source>
        <dbReference type="EMBL" id="KAG9476112.1"/>
    </source>
</evidence>
<proteinExistence type="predicted"/>
<dbReference type="Pfam" id="PF01284">
    <property type="entry name" value="MARVEL"/>
    <property type="match status" value="1"/>
</dbReference>
<dbReference type="GO" id="GO:0016020">
    <property type="term" value="C:membrane"/>
    <property type="evidence" value="ECO:0007669"/>
    <property type="project" value="UniProtKB-SubCell"/>
</dbReference>
<comment type="caution">
    <text evidence="9">The sequence shown here is derived from an EMBL/GenBank/DDBJ whole genome shotgun (WGS) entry which is preliminary data.</text>
</comment>
<keyword evidence="4 5" id="KW-0472">Membrane</keyword>
<evidence type="ECO:0000256" key="6">
    <source>
        <dbReference type="SAM" id="MobiDB-lite"/>
    </source>
</evidence>
<dbReference type="Proteomes" id="UP000770717">
    <property type="component" value="Unassembled WGS sequence"/>
</dbReference>
<dbReference type="EMBL" id="WNTK01000011">
    <property type="protein sequence ID" value="KAG9476112.1"/>
    <property type="molecule type" value="Genomic_DNA"/>
</dbReference>
<dbReference type="PANTHER" id="PTHR22776:SF25">
    <property type="entry name" value="CKLF-LIKE MARVEL TRANSMEMBRANE DOMAIN-CONTAINING PROTEIN 6"/>
    <property type="match status" value="1"/>
</dbReference>
<dbReference type="AlphaFoldDB" id="A0A8J6EUW8"/>
<dbReference type="InterPro" id="IPR050578">
    <property type="entry name" value="MARVEL-CKLF_proteins"/>
</dbReference>